<dbReference type="Pfam" id="PF14497">
    <property type="entry name" value="GST_C_3"/>
    <property type="match status" value="1"/>
</dbReference>
<dbReference type="InterPro" id="IPR040079">
    <property type="entry name" value="Glutathione_S-Trfase"/>
</dbReference>
<keyword evidence="4" id="KW-1185">Reference proteome</keyword>
<dbReference type="SFLD" id="SFLDG01205">
    <property type="entry name" value="AMPS.1"/>
    <property type="match status" value="1"/>
</dbReference>
<feature type="domain" description="GST N-terminal" evidence="1">
    <location>
        <begin position="1"/>
        <end position="79"/>
    </location>
</feature>
<dbReference type="InterPro" id="IPR004046">
    <property type="entry name" value="GST_C"/>
</dbReference>
<reference evidence="3" key="1">
    <citation type="submission" date="2023-07" db="EMBL/GenBank/DDBJ databases">
        <authorList>
            <consortium name="AG Swart"/>
            <person name="Singh M."/>
            <person name="Singh A."/>
            <person name="Seah K."/>
            <person name="Emmerich C."/>
        </authorList>
    </citation>
    <scope>NUCLEOTIDE SEQUENCE</scope>
    <source>
        <strain evidence="3">DP1</strain>
    </source>
</reference>
<dbReference type="SFLD" id="SFLDS00019">
    <property type="entry name" value="Glutathione_Transferase_(cytos"/>
    <property type="match status" value="1"/>
</dbReference>
<organism evidence="3 4">
    <name type="scientific">Euplotes crassus</name>
    <dbReference type="NCBI Taxonomy" id="5936"/>
    <lineage>
        <taxon>Eukaryota</taxon>
        <taxon>Sar</taxon>
        <taxon>Alveolata</taxon>
        <taxon>Ciliophora</taxon>
        <taxon>Intramacronucleata</taxon>
        <taxon>Spirotrichea</taxon>
        <taxon>Hypotrichia</taxon>
        <taxon>Euplotida</taxon>
        <taxon>Euplotidae</taxon>
        <taxon>Moneuplotes</taxon>
    </lineage>
</organism>
<evidence type="ECO:0000313" key="3">
    <source>
        <dbReference type="EMBL" id="CAI2379184.1"/>
    </source>
</evidence>
<comment type="caution">
    <text evidence="3">The sequence shown here is derived from an EMBL/GenBank/DDBJ whole genome shotgun (WGS) entry which is preliminary data.</text>
</comment>
<proteinExistence type="predicted"/>
<dbReference type="CDD" id="cd03039">
    <property type="entry name" value="GST_N_Sigma_like"/>
    <property type="match status" value="1"/>
</dbReference>
<dbReference type="SUPFAM" id="SSF52833">
    <property type="entry name" value="Thioredoxin-like"/>
    <property type="match status" value="1"/>
</dbReference>
<dbReference type="SUPFAM" id="SSF47616">
    <property type="entry name" value="GST C-terminal domain-like"/>
    <property type="match status" value="1"/>
</dbReference>
<evidence type="ECO:0000259" key="2">
    <source>
        <dbReference type="PROSITE" id="PS50405"/>
    </source>
</evidence>
<accession>A0AAD1XUI9</accession>
<dbReference type="GO" id="GO:0004364">
    <property type="term" value="F:glutathione transferase activity"/>
    <property type="evidence" value="ECO:0007669"/>
    <property type="project" value="TreeGrafter"/>
</dbReference>
<dbReference type="GO" id="GO:0006749">
    <property type="term" value="P:glutathione metabolic process"/>
    <property type="evidence" value="ECO:0007669"/>
    <property type="project" value="TreeGrafter"/>
</dbReference>
<dbReference type="Proteomes" id="UP001295684">
    <property type="component" value="Unassembled WGS sequence"/>
</dbReference>
<evidence type="ECO:0000259" key="1">
    <source>
        <dbReference type="PROSITE" id="PS50404"/>
    </source>
</evidence>
<dbReference type="AlphaFoldDB" id="A0AAD1XUI9"/>
<dbReference type="PROSITE" id="PS50405">
    <property type="entry name" value="GST_CTER"/>
    <property type="match status" value="1"/>
</dbReference>
<dbReference type="Pfam" id="PF02798">
    <property type="entry name" value="GST_N"/>
    <property type="match status" value="1"/>
</dbReference>
<dbReference type="PROSITE" id="PS50404">
    <property type="entry name" value="GST_NTER"/>
    <property type="match status" value="1"/>
</dbReference>
<dbReference type="Gene3D" id="1.20.1050.10">
    <property type="match status" value="1"/>
</dbReference>
<name>A0AAD1XUI9_EUPCR</name>
<dbReference type="InterPro" id="IPR010987">
    <property type="entry name" value="Glutathione-S-Trfase_C-like"/>
</dbReference>
<dbReference type="Gene3D" id="3.40.30.10">
    <property type="entry name" value="Glutaredoxin"/>
    <property type="match status" value="1"/>
</dbReference>
<dbReference type="CDD" id="cd03192">
    <property type="entry name" value="GST_C_Sigma_like"/>
    <property type="match status" value="1"/>
</dbReference>
<sequence>MKLYYFDVYGRGEPVRLLLTHAKAEWEDVRVTGPTWQEFKADKDKCKYGQIPVLERDGKYYSQSLAILRYVSGLHGYYPEDLELRFQADELTDLIAEDFAMTIVKKVFFVKDEEEKKQEWSKLLEEHFPKHFGFLEEQLKGNSSNEFLIGDSYTMPDFVLLSTYISHINHPNRKDDLQPILENYPLLKAYFEARTPDFKDYLDNLPECSG</sequence>
<dbReference type="PANTHER" id="PTHR11571:SF150">
    <property type="entry name" value="GLUTATHIONE S-TRANSFERASE"/>
    <property type="match status" value="1"/>
</dbReference>
<dbReference type="SFLD" id="SFLDG00363">
    <property type="entry name" value="AMPS_(cytGST):_Alpha-__Mu-__Pi"/>
    <property type="match status" value="1"/>
</dbReference>
<dbReference type="EMBL" id="CAMPGE010021009">
    <property type="protein sequence ID" value="CAI2379184.1"/>
    <property type="molecule type" value="Genomic_DNA"/>
</dbReference>
<evidence type="ECO:0008006" key="5">
    <source>
        <dbReference type="Google" id="ProtNLM"/>
    </source>
</evidence>
<dbReference type="InterPro" id="IPR036249">
    <property type="entry name" value="Thioredoxin-like_sf"/>
</dbReference>
<evidence type="ECO:0000313" key="4">
    <source>
        <dbReference type="Proteomes" id="UP001295684"/>
    </source>
</evidence>
<dbReference type="PANTHER" id="PTHR11571">
    <property type="entry name" value="GLUTATHIONE S-TRANSFERASE"/>
    <property type="match status" value="1"/>
</dbReference>
<protein>
    <recommendedName>
        <fullName evidence="5">Glutathione S-transferase</fullName>
    </recommendedName>
</protein>
<dbReference type="InterPro" id="IPR050213">
    <property type="entry name" value="GST_superfamily"/>
</dbReference>
<dbReference type="InterPro" id="IPR036282">
    <property type="entry name" value="Glutathione-S-Trfase_C_sf"/>
</dbReference>
<gene>
    <name evidence="3" type="ORF">ECRASSUSDP1_LOCUS20593</name>
</gene>
<dbReference type="InterPro" id="IPR004045">
    <property type="entry name" value="Glutathione_S-Trfase_N"/>
</dbReference>
<feature type="domain" description="GST C-terminal" evidence="2">
    <location>
        <begin position="81"/>
        <end position="210"/>
    </location>
</feature>